<protein>
    <recommendedName>
        <fullName evidence="4">Aromatic amino acid beta-eliminating lyase/threonine aldolase domain-containing protein</fullName>
    </recommendedName>
</protein>
<dbReference type="GO" id="GO:0005829">
    <property type="term" value="C:cytosol"/>
    <property type="evidence" value="ECO:0007669"/>
    <property type="project" value="TreeGrafter"/>
</dbReference>
<organism evidence="5">
    <name type="scientific">marine metagenome</name>
    <dbReference type="NCBI Taxonomy" id="408172"/>
    <lineage>
        <taxon>unclassified sequences</taxon>
        <taxon>metagenomes</taxon>
        <taxon>ecological metagenomes</taxon>
    </lineage>
</organism>
<sequence length="354" mass="38905">VVFAGDGEPQIPQSMVTRITGLLQSDKLQPDTYSIGGSVEMLESRIAQELGMEAAIWMPTGTLANQIALRHHCGTKSRIVLQEQSHIYHDEGDALVKLSGLNAIPLAPGRPYFSVDELRKALEEATSGRVLNPVGAVSIESPVRRQAGQVVPWNEMRSITNLCHDEGIPVHLDAARLYMMSAATGIDVKKYASLFDSVYISLYKYFGAPFGAILAGPDKFIENMFHDRRMFGGGLPSSYLSAALALEGMNGFPARFNKSFNKAKALFEIINKLPGIEIRQFQNGSNIFELLITKNISTDQLIENLLNVNIVIPEPKNDWPVPLIHVNTTILRKSNSEIADSFSDAIKKSIEPAP</sequence>
<dbReference type="EMBL" id="UINC01007508">
    <property type="protein sequence ID" value="SVA33709.1"/>
    <property type="molecule type" value="Genomic_DNA"/>
</dbReference>
<dbReference type="GO" id="GO:0006545">
    <property type="term" value="P:glycine biosynthetic process"/>
    <property type="evidence" value="ECO:0007669"/>
    <property type="project" value="TreeGrafter"/>
</dbReference>
<gene>
    <name evidence="5" type="ORF">METZ01_LOCUS86563</name>
</gene>
<dbReference type="PANTHER" id="PTHR48097">
    <property type="entry name" value="L-THREONINE ALDOLASE-RELATED"/>
    <property type="match status" value="1"/>
</dbReference>
<dbReference type="SUPFAM" id="SSF53383">
    <property type="entry name" value="PLP-dependent transferases"/>
    <property type="match status" value="1"/>
</dbReference>
<reference evidence="5" key="1">
    <citation type="submission" date="2018-05" db="EMBL/GenBank/DDBJ databases">
        <authorList>
            <person name="Lanie J.A."/>
            <person name="Ng W.-L."/>
            <person name="Kazmierczak K.M."/>
            <person name="Andrzejewski T.M."/>
            <person name="Davidsen T.M."/>
            <person name="Wayne K.J."/>
            <person name="Tettelin H."/>
            <person name="Glass J.I."/>
            <person name="Rusch D."/>
            <person name="Podicherti R."/>
            <person name="Tsui H.-C.T."/>
            <person name="Winkler M.E."/>
        </authorList>
    </citation>
    <scope>NUCLEOTIDE SEQUENCE</scope>
</reference>
<feature type="non-terminal residue" evidence="5">
    <location>
        <position position="1"/>
    </location>
</feature>
<evidence type="ECO:0000256" key="1">
    <source>
        <dbReference type="ARBA" id="ARBA00001933"/>
    </source>
</evidence>
<accession>A0A381UZZ5</accession>
<evidence type="ECO:0000256" key="3">
    <source>
        <dbReference type="ARBA" id="ARBA00022898"/>
    </source>
</evidence>
<keyword evidence="3" id="KW-0663">Pyridoxal phosphate</keyword>
<comment type="similarity">
    <text evidence="2">Belongs to the threonine aldolase family.</text>
</comment>
<evidence type="ECO:0000256" key="2">
    <source>
        <dbReference type="ARBA" id="ARBA00006966"/>
    </source>
</evidence>
<feature type="domain" description="Aromatic amino acid beta-eliminating lyase/threonine aldolase" evidence="4">
    <location>
        <begin position="33"/>
        <end position="284"/>
    </location>
</feature>
<evidence type="ECO:0000313" key="5">
    <source>
        <dbReference type="EMBL" id="SVA33709.1"/>
    </source>
</evidence>
<dbReference type="InterPro" id="IPR015421">
    <property type="entry name" value="PyrdxlP-dep_Trfase_major"/>
</dbReference>
<dbReference type="Gene3D" id="3.40.640.10">
    <property type="entry name" value="Type I PLP-dependent aspartate aminotransferase-like (Major domain)"/>
    <property type="match status" value="1"/>
</dbReference>
<dbReference type="InterPro" id="IPR015424">
    <property type="entry name" value="PyrdxlP-dep_Trfase"/>
</dbReference>
<dbReference type="GO" id="GO:0008732">
    <property type="term" value="F:L-allo-threonine aldolase activity"/>
    <property type="evidence" value="ECO:0007669"/>
    <property type="project" value="TreeGrafter"/>
</dbReference>
<dbReference type="GO" id="GO:0006567">
    <property type="term" value="P:L-threonine catabolic process"/>
    <property type="evidence" value="ECO:0007669"/>
    <property type="project" value="TreeGrafter"/>
</dbReference>
<dbReference type="InterPro" id="IPR001597">
    <property type="entry name" value="ArAA_b-elim_lyase/Thr_aldolase"/>
</dbReference>
<evidence type="ECO:0000259" key="4">
    <source>
        <dbReference type="Pfam" id="PF01212"/>
    </source>
</evidence>
<dbReference type="PANTHER" id="PTHR48097:SF9">
    <property type="entry name" value="L-THREONINE ALDOLASE"/>
    <property type="match status" value="1"/>
</dbReference>
<dbReference type="Pfam" id="PF01212">
    <property type="entry name" value="Beta_elim_lyase"/>
    <property type="match status" value="1"/>
</dbReference>
<proteinExistence type="inferred from homology"/>
<name>A0A381UZZ5_9ZZZZ</name>
<comment type="cofactor">
    <cofactor evidence="1">
        <name>pyridoxal 5'-phosphate</name>
        <dbReference type="ChEBI" id="CHEBI:597326"/>
    </cofactor>
</comment>
<dbReference type="AlphaFoldDB" id="A0A381UZZ5"/>